<feature type="region of interest" description="Disordered" evidence="1">
    <location>
        <begin position="109"/>
        <end position="132"/>
    </location>
</feature>
<dbReference type="Proteomes" id="UP000704712">
    <property type="component" value="Unassembled WGS sequence"/>
</dbReference>
<sequence>MRQPQEPTVDFPDQPVIETASVNRKGNGQSRDTALIPPTVTGGFREQVWGSTLMEFSGSLASCPRWQQVTDSRSDCRCGAESRGMHWPERARSRRSGSLYCTHTACGGLSSEPAIGANPRLSDKKRPRRIKL</sequence>
<gene>
    <name evidence="2" type="ORF">GN958_ATG21320</name>
</gene>
<reference evidence="2" key="1">
    <citation type="submission" date="2020-03" db="EMBL/GenBank/DDBJ databases">
        <title>Hybrid Assembly of Korean Phytophthora infestans isolates.</title>
        <authorList>
            <person name="Prokchorchik M."/>
            <person name="Lee Y."/>
            <person name="Seo J."/>
            <person name="Cho J.-H."/>
            <person name="Park Y.-E."/>
            <person name="Jang D.-C."/>
            <person name="Im J.-S."/>
            <person name="Choi J.-G."/>
            <person name="Park H.-J."/>
            <person name="Lee G.-B."/>
            <person name="Lee Y.-G."/>
            <person name="Hong S.-Y."/>
            <person name="Cho K."/>
            <person name="Sohn K.H."/>
        </authorList>
    </citation>
    <scope>NUCLEOTIDE SEQUENCE</scope>
    <source>
        <strain evidence="2">KR_2_A2</strain>
    </source>
</reference>
<evidence type="ECO:0000313" key="3">
    <source>
        <dbReference type="Proteomes" id="UP000704712"/>
    </source>
</evidence>
<evidence type="ECO:0000313" key="2">
    <source>
        <dbReference type="EMBL" id="KAF4129496.1"/>
    </source>
</evidence>
<protein>
    <submittedName>
        <fullName evidence="2">Uncharacterized protein</fullName>
    </submittedName>
</protein>
<organism evidence="2 3">
    <name type="scientific">Phytophthora infestans</name>
    <name type="common">Potato late blight agent</name>
    <name type="synonym">Botrytis infestans</name>
    <dbReference type="NCBI Taxonomy" id="4787"/>
    <lineage>
        <taxon>Eukaryota</taxon>
        <taxon>Sar</taxon>
        <taxon>Stramenopiles</taxon>
        <taxon>Oomycota</taxon>
        <taxon>Peronosporomycetes</taxon>
        <taxon>Peronosporales</taxon>
        <taxon>Peronosporaceae</taxon>
        <taxon>Phytophthora</taxon>
    </lineage>
</organism>
<dbReference type="EMBL" id="JAACNO010002956">
    <property type="protein sequence ID" value="KAF4129496.1"/>
    <property type="molecule type" value="Genomic_DNA"/>
</dbReference>
<accession>A0A8S9TKJ2</accession>
<proteinExistence type="predicted"/>
<comment type="caution">
    <text evidence="2">The sequence shown here is derived from an EMBL/GenBank/DDBJ whole genome shotgun (WGS) entry which is preliminary data.</text>
</comment>
<evidence type="ECO:0000256" key="1">
    <source>
        <dbReference type="SAM" id="MobiDB-lite"/>
    </source>
</evidence>
<dbReference type="AlphaFoldDB" id="A0A8S9TKJ2"/>
<feature type="compositionally biased region" description="Basic residues" evidence="1">
    <location>
        <begin position="123"/>
        <end position="132"/>
    </location>
</feature>
<name>A0A8S9TKJ2_PHYIN</name>